<gene>
    <name evidence="1" type="ORF">N864_08760</name>
</gene>
<keyword evidence="1" id="KW-0238">DNA-binding</keyword>
<reference evidence="2" key="1">
    <citation type="submission" date="2013-08" db="EMBL/GenBank/DDBJ databases">
        <title>Intrasporangium oryzae NRRL B-24470.</title>
        <authorList>
            <person name="Liu H."/>
            <person name="Wang G."/>
        </authorList>
    </citation>
    <scope>NUCLEOTIDE SEQUENCE [LARGE SCALE GENOMIC DNA]</scope>
    <source>
        <strain evidence="2">Q5-1</strain>
    </source>
</reference>
<dbReference type="OrthoDB" id="3268233at2"/>
<sequence length="130" mass="14049">MAPEPAGALGRLAKRLMRSSAEIDSDTLARESTETGVQHIGHLVPRTLVSVRGEIRAVTLRPADEVPALDAELWDGTDVLHLIWLGRRSIPGIAPGVKLGATGRVTRHHDVLTIFNPSYEIISRDGHHGA</sequence>
<dbReference type="CDD" id="cd04488">
    <property type="entry name" value="RecG_wedge_OBF"/>
    <property type="match status" value="1"/>
</dbReference>
<organism evidence="1 2">
    <name type="scientific">Intrasporangium chromatireducens Q5-1</name>
    <dbReference type="NCBI Taxonomy" id="584657"/>
    <lineage>
        <taxon>Bacteria</taxon>
        <taxon>Bacillati</taxon>
        <taxon>Actinomycetota</taxon>
        <taxon>Actinomycetes</taxon>
        <taxon>Micrococcales</taxon>
        <taxon>Intrasporangiaceae</taxon>
        <taxon>Intrasporangium</taxon>
    </lineage>
</organism>
<proteinExistence type="predicted"/>
<dbReference type="Gene3D" id="2.40.50.140">
    <property type="entry name" value="Nucleic acid-binding proteins"/>
    <property type="match status" value="1"/>
</dbReference>
<dbReference type="InterPro" id="IPR012340">
    <property type="entry name" value="NA-bd_OB-fold"/>
</dbReference>
<dbReference type="AlphaFoldDB" id="W9GQC1"/>
<protein>
    <submittedName>
        <fullName evidence="1">DNA-binding protein</fullName>
    </submittedName>
</protein>
<evidence type="ECO:0000313" key="2">
    <source>
        <dbReference type="Proteomes" id="UP000019494"/>
    </source>
</evidence>
<dbReference type="GO" id="GO:0003677">
    <property type="term" value="F:DNA binding"/>
    <property type="evidence" value="ECO:0007669"/>
    <property type="project" value="UniProtKB-KW"/>
</dbReference>
<dbReference type="Proteomes" id="UP000019494">
    <property type="component" value="Unassembled WGS sequence"/>
</dbReference>
<accession>W9GQC1</accession>
<name>W9GQC1_9MICO</name>
<comment type="caution">
    <text evidence="1">The sequence shown here is derived from an EMBL/GenBank/DDBJ whole genome shotgun (WGS) entry which is preliminary data.</text>
</comment>
<evidence type="ECO:0000313" key="1">
    <source>
        <dbReference type="EMBL" id="EWT07267.1"/>
    </source>
</evidence>
<dbReference type="RefSeq" id="WP_034713640.1">
    <property type="nucleotide sequence ID" value="NZ_AWQS01000016.1"/>
</dbReference>
<dbReference type="EMBL" id="AWQS01000016">
    <property type="protein sequence ID" value="EWT07267.1"/>
    <property type="molecule type" value="Genomic_DNA"/>
</dbReference>
<dbReference type="SUPFAM" id="SSF50249">
    <property type="entry name" value="Nucleic acid-binding proteins"/>
    <property type="match status" value="1"/>
</dbReference>
<keyword evidence="2" id="KW-1185">Reference proteome</keyword>